<comment type="caution">
    <text evidence="7">The sequence shown here is derived from an EMBL/GenBank/DDBJ whole genome shotgun (WGS) entry which is preliminary data.</text>
</comment>
<protein>
    <submittedName>
        <fullName evidence="7">Proteophosphoglycan 5</fullName>
    </submittedName>
</protein>
<keyword evidence="1" id="KW-0479">Metal-binding</keyword>
<evidence type="ECO:0000259" key="6">
    <source>
        <dbReference type="PROSITE" id="PS50157"/>
    </source>
</evidence>
<accession>A0A8H7CTN6</accession>
<evidence type="ECO:0000256" key="3">
    <source>
        <dbReference type="ARBA" id="ARBA00022771"/>
    </source>
</evidence>
<organism evidence="7 8">
    <name type="scientific">Mycena venus</name>
    <dbReference type="NCBI Taxonomy" id="2733690"/>
    <lineage>
        <taxon>Eukaryota</taxon>
        <taxon>Fungi</taxon>
        <taxon>Dikarya</taxon>
        <taxon>Basidiomycota</taxon>
        <taxon>Agaricomycotina</taxon>
        <taxon>Agaricomycetes</taxon>
        <taxon>Agaricomycetidae</taxon>
        <taxon>Agaricales</taxon>
        <taxon>Marasmiineae</taxon>
        <taxon>Mycenaceae</taxon>
        <taxon>Mycena</taxon>
    </lineage>
</organism>
<proteinExistence type="predicted"/>
<dbReference type="GO" id="GO:0005634">
    <property type="term" value="C:nucleus"/>
    <property type="evidence" value="ECO:0007669"/>
    <property type="project" value="TreeGrafter"/>
</dbReference>
<dbReference type="Proteomes" id="UP000620124">
    <property type="component" value="Unassembled WGS sequence"/>
</dbReference>
<dbReference type="InterPro" id="IPR013087">
    <property type="entry name" value="Znf_C2H2_type"/>
</dbReference>
<reference evidence="7" key="1">
    <citation type="submission" date="2020-05" db="EMBL/GenBank/DDBJ databases">
        <title>Mycena genomes resolve the evolution of fungal bioluminescence.</title>
        <authorList>
            <person name="Tsai I.J."/>
        </authorList>
    </citation>
    <scope>NUCLEOTIDE SEQUENCE</scope>
    <source>
        <strain evidence="7">CCC161011</strain>
    </source>
</reference>
<keyword evidence="3 5" id="KW-0863">Zinc-finger</keyword>
<dbReference type="PROSITE" id="PS00028">
    <property type="entry name" value="ZINC_FINGER_C2H2_1"/>
    <property type="match status" value="1"/>
</dbReference>
<feature type="domain" description="C2H2-type" evidence="6">
    <location>
        <begin position="136"/>
        <end position="166"/>
    </location>
</feature>
<dbReference type="GO" id="GO:0008270">
    <property type="term" value="F:zinc ion binding"/>
    <property type="evidence" value="ECO:0007669"/>
    <property type="project" value="UniProtKB-KW"/>
</dbReference>
<keyword evidence="4" id="KW-0862">Zinc</keyword>
<dbReference type="PANTHER" id="PTHR24409:SF295">
    <property type="entry name" value="AZ2-RELATED"/>
    <property type="match status" value="1"/>
</dbReference>
<dbReference type="SMART" id="SM00355">
    <property type="entry name" value="ZnF_C2H2"/>
    <property type="match status" value="8"/>
</dbReference>
<dbReference type="InterPro" id="IPR036236">
    <property type="entry name" value="Znf_C2H2_sf"/>
</dbReference>
<dbReference type="Pfam" id="PF12874">
    <property type="entry name" value="zf-met"/>
    <property type="match status" value="1"/>
</dbReference>
<dbReference type="GO" id="GO:0000977">
    <property type="term" value="F:RNA polymerase II transcription regulatory region sequence-specific DNA binding"/>
    <property type="evidence" value="ECO:0007669"/>
    <property type="project" value="TreeGrafter"/>
</dbReference>
<keyword evidence="8" id="KW-1185">Reference proteome</keyword>
<dbReference type="Pfam" id="PF12171">
    <property type="entry name" value="zf-C2H2_jaz"/>
    <property type="match status" value="1"/>
</dbReference>
<evidence type="ECO:0000313" key="7">
    <source>
        <dbReference type="EMBL" id="KAF7347038.1"/>
    </source>
</evidence>
<dbReference type="PROSITE" id="PS50157">
    <property type="entry name" value="ZINC_FINGER_C2H2_2"/>
    <property type="match status" value="1"/>
</dbReference>
<dbReference type="PANTHER" id="PTHR24409">
    <property type="entry name" value="ZINC FINGER PROTEIN 142"/>
    <property type="match status" value="1"/>
</dbReference>
<dbReference type="OrthoDB" id="6077919at2759"/>
<evidence type="ECO:0000256" key="5">
    <source>
        <dbReference type="PROSITE-ProRule" id="PRU00042"/>
    </source>
</evidence>
<sequence>MAQQRGVHVCATVRVTVTCVTKTFFCSFVFPPPPLSIQRSAPERPSAKPLTFHTEPLTMPECYRCDRFFNSFSALRQHEQNSSKHHLCDNCDKDFMSWTALKEHYVQSPMHDYCQHCNEHFDDSDELEYHYQTDHHYCAPCRKFFQNENGLHEHYRQSALHHFCVPCKRLFLSASNLTNHLNSALHRPKDVPCPGKGCGLAFVSRSALILHLESGGCKSGADRATINRYVRQYDTQNIITNPARLLTAGSEATSTTYVASARAWNGSAYECYLCHGGYRTLAALNQHLASPRHQEKIYVCPLNVCREPFATLSGLCQHIESERCGVSKFKVVQNTMDDLMGKMRRLTAY</sequence>
<name>A0A8H7CTN6_9AGAR</name>
<dbReference type="InterPro" id="IPR022755">
    <property type="entry name" value="Znf_C2H2_jaz"/>
</dbReference>
<evidence type="ECO:0000256" key="4">
    <source>
        <dbReference type="ARBA" id="ARBA00022833"/>
    </source>
</evidence>
<keyword evidence="2" id="KW-0677">Repeat</keyword>
<evidence type="ECO:0000313" key="8">
    <source>
        <dbReference type="Proteomes" id="UP000620124"/>
    </source>
</evidence>
<evidence type="ECO:0000256" key="2">
    <source>
        <dbReference type="ARBA" id="ARBA00022737"/>
    </source>
</evidence>
<gene>
    <name evidence="7" type="ORF">MVEN_01457400</name>
</gene>
<dbReference type="GO" id="GO:0000981">
    <property type="term" value="F:DNA-binding transcription factor activity, RNA polymerase II-specific"/>
    <property type="evidence" value="ECO:0007669"/>
    <property type="project" value="TreeGrafter"/>
</dbReference>
<dbReference type="Pfam" id="PF00096">
    <property type="entry name" value="zf-C2H2"/>
    <property type="match status" value="1"/>
</dbReference>
<dbReference type="AlphaFoldDB" id="A0A8H7CTN6"/>
<dbReference type="SUPFAM" id="SSF57667">
    <property type="entry name" value="beta-beta-alpha zinc fingers"/>
    <property type="match status" value="2"/>
</dbReference>
<dbReference type="EMBL" id="JACAZI010000012">
    <property type="protein sequence ID" value="KAF7347038.1"/>
    <property type="molecule type" value="Genomic_DNA"/>
</dbReference>
<dbReference type="Gene3D" id="3.30.160.60">
    <property type="entry name" value="Classic Zinc Finger"/>
    <property type="match status" value="2"/>
</dbReference>
<evidence type="ECO:0000256" key="1">
    <source>
        <dbReference type="ARBA" id="ARBA00022723"/>
    </source>
</evidence>